<protein>
    <submittedName>
        <fullName evidence="2">Dehydrogenase</fullName>
    </submittedName>
</protein>
<evidence type="ECO:0000313" key="1">
    <source>
        <dbReference type="Proteomes" id="UP000095284"/>
    </source>
</evidence>
<name>A0A1I7S660_BURXY</name>
<accession>A0A1I7S660</accession>
<organism evidence="1 2">
    <name type="scientific">Bursaphelenchus xylophilus</name>
    <name type="common">Pinewood nematode worm</name>
    <name type="synonym">Aphelenchoides xylophilus</name>
    <dbReference type="NCBI Taxonomy" id="6326"/>
    <lineage>
        <taxon>Eukaryota</taxon>
        <taxon>Metazoa</taxon>
        <taxon>Ecdysozoa</taxon>
        <taxon>Nematoda</taxon>
        <taxon>Chromadorea</taxon>
        <taxon>Rhabditida</taxon>
        <taxon>Tylenchina</taxon>
        <taxon>Tylenchomorpha</taxon>
        <taxon>Aphelenchoidea</taxon>
        <taxon>Aphelenchoididae</taxon>
        <taxon>Bursaphelenchus</taxon>
    </lineage>
</organism>
<evidence type="ECO:0000313" key="2">
    <source>
        <dbReference type="WBParaSite" id="BXY_0849600.1"/>
    </source>
</evidence>
<sequence>MKNIPVANQWSNEYDYKIQRRGACAGEGKRAHYTTYLEMISEKGLCEVVTMALQDGVTCRLDDIGTTGDFVMYDKRWIGHAKMSSTSVRVRIPGGLNDDSAPTGPIFAIDGSFRTGTSILQIMSGSRYFFLNIIDDCTTGVLLVNEKSQEELDKQQGKIICHFIYGTGAGPKVATEFVPIGSSLFSVLPRLSALFGVPITILGCRLVHLVEDGMIVTKYGADNDELKEFAAYLFEERSFN</sequence>
<dbReference type="WBParaSite" id="BXY_0849600.1">
    <property type="protein sequence ID" value="BXY_0849600.1"/>
    <property type="gene ID" value="BXY_0849600"/>
</dbReference>
<dbReference type="Proteomes" id="UP000095284">
    <property type="component" value="Unplaced"/>
</dbReference>
<reference evidence="2" key="1">
    <citation type="submission" date="2016-11" db="UniProtKB">
        <authorList>
            <consortium name="WormBaseParasite"/>
        </authorList>
    </citation>
    <scope>IDENTIFICATION</scope>
</reference>
<proteinExistence type="predicted"/>
<dbReference type="AlphaFoldDB" id="A0A1I7S660"/>